<dbReference type="SUPFAM" id="SSF141259">
    <property type="entry name" value="CarD-like"/>
    <property type="match status" value="1"/>
</dbReference>
<keyword evidence="7 13" id="KW-0067">ATP-binding</keyword>
<keyword evidence="2 13" id="KW-0963">Cytoplasm</keyword>
<dbReference type="SMART" id="SM00490">
    <property type="entry name" value="HELICc"/>
    <property type="match status" value="1"/>
</dbReference>
<dbReference type="SUPFAM" id="SSF143517">
    <property type="entry name" value="TRCF domain-like"/>
    <property type="match status" value="1"/>
</dbReference>
<gene>
    <name evidence="13 17" type="primary">mfd</name>
    <name evidence="17" type="ORF">SH1V18_30220</name>
</gene>
<feature type="domain" description="Helicase C-terminal" evidence="16">
    <location>
        <begin position="823"/>
        <end position="977"/>
    </location>
</feature>
<dbReference type="PROSITE" id="PS51192">
    <property type="entry name" value="HELICASE_ATP_BIND_1"/>
    <property type="match status" value="1"/>
</dbReference>
<dbReference type="EMBL" id="BRLB01000010">
    <property type="protein sequence ID" value="GKX30542.1"/>
    <property type="molecule type" value="Genomic_DNA"/>
</dbReference>
<evidence type="ECO:0000256" key="10">
    <source>
        <dbReference type="ARBA" id="ARBA00061104"/>
    </source>
</evidence>
<dbReference type="GO" id="GO:0003684">
    <property type="term" value="F:damaged DNA binding"/>
    <property type="evidence" value="ECO:0007669"/>
    <property type="project" value="InterPro"/>
</dbReference>
<evidence type="ECO:0000313" key="17">
    <source>
        <dbReference type="EMBL" id="GKX30542.1"/>
    </source>
</evidence>
<dbReference type="AlphaFoldDB" id="A0A9W6DGH3"/>
<dbReference type="SUPFAM" id="SSF52540">
    <property type="entry name" value="P-loop containing nucleoside triphosphate hydrolases"/>
    <property type="match status" value="3"/>
</dbReference>
<dbReference type="Gene3D" id="3.40.50.11180">
    <property type="match status" value="1"/>
</dbReference>
<dbReference type="Pfam" id="PF00270">
    <property type="entry name" value="DEAD"/>
    <property type="match status" value="1"/>
</dbReference>
<dbReference type="InterPro" id="IPR036101">
    <property type="entry name" value="CarD-like/TRCF_RID_sf"/>
</dbReference>
<dbReference type="InterPro" id="IPR041471">
    <property type="entry name" value="UvrB_inter"/>
</dbReference>
<dbReference type="PANTHER" id="PTHR47964">
    <property type="entry name" value="ATP-DEPENDENT DNA HELICASE HOMOLOG RECG, CHLOROPLASTIC"/>
    <property type="match status" value="1"/>
</dbReference>
<dbReference type="InterPro" id="IPR001650">
    <property type="entry name" value="Helicase_C-like"/>
</dbReference>
<evidence type="ECO:0000256" key="6">
    <source>
        <dbReference type="ARBA" id="ARBA00022806"/>
    </source>
</evidence>
<comment type="subcellular location">
    <subcellularLocation>
        <location evidence="1 13">Cytoplasm</location>
    </subcellularLocation>
</comment>
<evidence type="ECO:0000256" key="3">
    <source>
        <dbReference type="ARBA" id="ARBA00022741"/>
    </source>
</evidence>
<dbReference type="InterPro" id="IPR037235">
    <property type="entry name" value="TRCF-like_C_D7"/>
</dbReference>
<dbReference type="FunFam" id="3.40.50.300:FF:000546">
    <property type="entry name" value="Transcription-repair-coupling factor"/>
    <property type="match status" value="1"/>
</dbReference>
<evidence type="ECO:0000256" key="9">
    <source>
        <dbReference type="ARBA" id="ARBA00023204"/>
    </source>
</evidence>
<dbReference type="Proteomes" id="UP001144256">
    <property type="component" value="Unassembled WGS sequence"/>
</dbReference>
<evidence type="ECO:0000259" key="15">
    <source>
        <dbReference type="PROSITE" id="PS51192"/>
    </source>
</evidence>
<dbReference type="Pfam" id="PF00271">
    <property type="entry name" value="Helicase_C"/>
    <property type="match status" value="1"/>
</dbReference>
<feature type="domain" description="Helicase ATP-binding" evidence="15">
    <location>
        <begin position="641"/>
        <end position="802"/>
    </location>
</feature>
<keyword evidence="9 13" id="KW-0234">DNA repair</keyword>
<dbReference type="GO" id="GO:0000716">
    <property type="term" value="P:transcription-coupled nucleotide-excision repair, DNA damage recognition"/>
    <property type="evidence" value="ECO:0007669"/>
    <property type="project" value="UniProtKB-UniRule"/>
</dbReference>
<dbReference type="Gene3D" id="2.40.10.170">
    <property type="match status" value="1"/>
</dbReference>
<dbReference type="Pfam" id="PF03461">
    <property type="entry name" value="TRCF"/>
    <property type="match status" value="1"/>
</dbReference>
<evidence type="ECO:0000256" key="8">
    <source>
        <dbReference type="ARBA" id="ARBA00023125"/>
    </source>
</evidence>
<dbReference type="EC" id="3.6.4.-" evidence="13"/>
<dbReference type="Gene3D" id="3.40.50.300">
    <property type="entry name" value="P-loop containing nucleotide triphosphate hydrolases"/>
    <property type="match status" value="2"/>
</dbReference>
<evidence type="ECO:0000313" key="18">
    <source>
        <dbReference type="Proteomes" id="UP001144256"/>
    </source>
</evidence>
<dbReference type="Pfam" id="PF02559">
    <property type="entry name" value="CarD_TRCF_RID"/>
    <property type="match status" value="1"/>
</dbReference>
<keyword evidence="5 13" id="KW-0378">Hydrolase</keyword>
<dbReference type="Pfam" id="PF17757">
    <property type="entry name" value="UvrB_inter"/>
    <property type="match status" value="1"/>
</dbReference>
<dbReference type="GO" id="GO:0016787">
    <property type="term" value="F:hydrolase activity"/>
    <property type="evidence" value="ECO:0007669"/>
    <property type="project" value="UniProtKB-KW"/>
</dbReference>
<evidence type="ECO:0000256" key="1">
    <source>
        <dbReference type="ARBA" id="ARBA00004496"/>
    </source>
</evidence>
<dbReference type="GO" id="GO:0003678">
    <property type="term" value="F:DNA helicase activity"/>
    <property type="evidence" value="ECO:0007669"/>
    <property type="project" value="TreeGrafter"/>
</dbReference>
<comment type="caution">
    <text evidence="17">The sequence shown here is derived from an EMBL/GenBank/DDBJ whole genome shotgun (WGS) entry which is preliminary data.</text>
</comment>
<feature type="coiled-coil region" evidence="14">
    <location>
        <begin position="230"/>
        <end position="273"/>
    </location>
</feature>
<dbReference type="Gene3D" id="3.30.2060.10">
    <property type="entry name" value="Penicillin-binding protein 1b domain"/>
    <property type="match status" value="1"/>
</dbReference>
<dbReference type="PROSITE" id="PS51194">
    <property type="entry name" value="HELICASE_CTER"/>
    <property type="match status" value="1"/>
</dbReference>
<dbReference type="CDD" id="cd17991">
    <property type="entry name" value="DEXHc_TRCF"/>
    <property type="match status" value="1"/>
</dbReference>
<keyword evidence="18" id="KW-1185">Reference proteome</keyword>
<comment type="similarity">
    <text evidence="11 13">In the C-terminal section; belongs to the helicase family. RecG subfamily.</text>
</comment>
<keyword evidence="8 13" id="KW-0238">DNA-binding</keyword>
<evidence type="ECO:0000256" key="13">
    <source>
        <dbReference type="HAMAP-Rule" id="MF_00969"/>
    </source>
</evidence>
<name>A0A9W6DGH3_9FIRM</name>
<dbReference type="Gene3D" id="3.90.1150.50">
    <property type="entry name" value="Transcription-repair-coupling factor, D7 domain"/>
    <property type="match status" value="1"/>
</dbReference>
<dbReference type="InterPro" id="IPR004576">
    <property type="entry name" value="Mfd"/>
</dbReference>
<evidence type="ECO:0000256" key="7">
    <source>
        <dbReference type="ARBA" id="ARBA00022840"/>
    </source>
</evidence>
<protein>
    <recommendedName>
        <fullName evidence="12 13">Transcription-repair-coupling factor</fullName>
        <shortName evidence="13">TRCF</shortName>
        <ecNumber evidence="13">3.6.4.-</ecNumber>
    </recommendedName>
</protein>
<dbReference type="GO" id="GO:0006355">
    <property type="term" value="P:regulation of DNA-templated transcription"/>
    <property type="evidence" value="ECO:0007669"/>
    <property type="project" value="UniProtKB-UniRule"/>
</dbReference>
<dbReference type="InterPro" id="IPR005118">
    <property type="entry name" value="TRCF_C"/>
</dbReference>
<keyword evidence="6" id="KW-0347">Helicase</keyword>
<sequence length="1171" mass="136301">MKTLVQPLRELEAFNDALEKINKKISPIYLTGAIDSEKCHLMHALGENRNKLIITYNELRAREVYEDMKFFNDDNVFLYPAKDVIFYSADVHSNDIIEQRINVIKKLYDSSEYTVILSIEALMDKLISKSVFEDSIINKKVGDTINLTSMSEKLMFMGYERVSQVESKGQFAIRGGIIDIYPPTDKNAYRIELWDEEIDSIRMMNIESQRSISKIDSIEIYPAREVIVNKERIQKAIKNIKQDRDTLIKSFKANDKTEEIERLKDSVDVLIDKINNQKTFNGIEGYIEYFYEDTVSFLEYFSRNTLIYIDEPTRINEKWESTKKEFNESIINRFEKGYLLKGQTEILRTIDDLLYKIEDYTCVLLSTLQQKTDRFNYKYNVNFSVKSINPYHKSMEILEKDLKYWSNNRYRTLLITGSKTRAERLSYELKDRGIDAFYLSKLDAEIPKGKVAVSYGSLHKGFEYPLIKFVIISETDLVGKSKKRKKTKKKKFKGSKIESFTELKIGDYVVHENYGIGIFRGTEKIEIDGVSKDYIKISYRDEGNLYISTSQLDVIQKYIGSEGKKPKLNKLGTNEWKKTKNRVKGIVEDLAKDLVELYAKRQAKQGYEFSGDTVWQKEFEEMFPYEETDDQLIAIEETKTDMESKKIMDRLICGDVGYGKTEVAIRAAFKSVQDDKQVAYLVPTTILAQQHYNNFLQRMKDFPVRVEMLSRFKSQKEQKKIIEDTKKGLVDILIGTHRLISKDVVFKNLGLLIIDEEQRFGVSHKEKIKKVKQDIDVLTLTATPIPRTLHMSLIGIRDMSVLEEPPEERHPIQTYVLEHNDELIKDAIYRELSRGGQIYYVYNRVKKIDEVADWISKMVPEANVAFAHGQMNERELENIMFEYINGDIDILVCTTIIETGLDIQNTNTIIIQDADRLGLSQLYQLRGRVGRSNRVAYAYLLYKKDKILQETAEKRLQAIKEFTEFGSGFKIAMRDLEIRGAGNLLGARQHGHMESVGYDLYCKLLEEAIHEVSNEKVEENFETSVELNVDAFIPSTYIKDEIRKLGAYKKIASIENEKDYYDVQEELEDRYGDLPKSVINLLDIAYIKAIANKADIVNIEQKGDNIKFEAKKDAKINPDKIPEMLNKYRNQLFFTINKAPYFTYKINRVDKKQFFRHIKNVLQDIKDLKDA</sequence>
<dbReference type="HAMAP" id="MF_00969">
    <property type="entry name" value="TRCF"/>
    <property type="match status" value="1"/>
</dbReference>
<dbReference type="GO" id="GO:0005737">
    <property type="term" value="C:cytoplasm"/>
    <property type="evidence" value="ECO:0007669"/>
    <property type="project" value="UniProtKB-SubCell"/>
</dbReference>
<dbReference type="SMART" id="SM00487">
    <property type="entry name" value="DEXDc"/>
    <property type="match status" value="1"/>
</dbReference>
<dbReference type="RefSeq" id="WP_281816819.1">
    <property type="nucleotide sequence ID" value="NZ_BRLB01000010.1"/>
</dbReference>
<dbReference type="NCBIfam" id="TIGR00580">
    <property type="entry name" value="mfd"/>
    <property type="match status" value="1"/>
</dbReference>
<keyword evidence="14" id="KW-0175">Coiled coil</keyword>
<keyword evidence="4 13" id="KW-0227">DNA damage</keyword>
<comment type="similarity">
    <text evidence="10 13">In the N-terminal section; belongs to the UvrB family.</text>
</comment>
<dbReference type="SMART" id="SM00982">
    <property type="entry name" value="TRCF"/>
    <property type="match status" value="1"/>
</dbReference>
<dbReference type="InterPro" id="IPR003711">
    <property type="entry name" value="CarD-like/TRCF_RID"/>
</dbReference>
<dbReference type="GO" id="GO:0005524">
    <property type="term" value="F:ATP binding"/>
    <property type="evidence" value="ECO:0007669"/>
    <property type="project" value="UniProtKB-UniRule"/>
</dbReference>
<dbReference type="SMART" id="SM01058">
    <property type="entry name" value="CarD_TRCF"/>
    <property type="match status" value="1"/>
</dbReference>
<evidence type="ECO:0000256" key="5">
    <source>
        <dbReference type="ARBA" id="ARBA00022801"/>
    </source>
</evidence>
<evidence type="ECO:0000256" key="14">
    <source>
        <dbReference type="SAM" id="Coils"/>
    </source>
</evidence>
<dbReference type="InterPro" id="IPR011545">
    <property type="entry name" value="DEAD/DEAH_box_helicase_dom"/>
</dbReference>
<organism evidence="17 18">
    <name type="scientific">Vallitalea longa</name>
    <dbReference type="NCBI Taxonomy" id="2936439"/>
    <lineage>
        <taxon>Bacteria</taxon>
        <taxon>Bacillati</taxon>
        <taxon>Bacillota</taxon>
        <taxon>Clostridia</taxon>
        <taxon>Lachnospirales</taxon>
        <taxon>Vallitaleaceae</taxon>
        <taxon>Vallitalea</taxon>
    </lineage>
</organism>
<evidence type="ECO:0000259" key="16">
    <source>
        <dbReference type="PROSITE" id="PS51194"/>
    </source>
</evidence>
<evidence type="ECO:0000256" key="11">
    <source>
        <dbReference type="ARBA" id="ARBA00061399"/>
    </source>
</evidence>
<keyword evidence="3 13" id="KW-0547">Nucleotide-binding</keyword>
<reference evidence="17" key="1">
    <citation type="submission" date="2022-06" db="EMBL/GenBank/DDBJ databases">
        <title>Vallitalea longa sp. nov., an anaerobic bacterium isolated from marine sediment.</title>
        <authorList>
            <person name="Hirano S."/>
            <person name="Terahara T."/>
            <person name="Mori K."/>
            <person name="Hamada M."/>
            <person name="Matsumoto R."/>
            <person name="Kobayashi T."/>
        </authorList>
    </citation>
    <scope>NUCLEOTIDE SEQUENCE</scope>
    <source>
        <strain evidence="17">SH18-1</strain>
    </source>
</reference>
<dbReference type="InterPro" id="IPR014001">
    <property type="entry name" value="Helicase_ATP-bd"/>
</dbReference>
<dbReference type="InterPro" id="IPR047112">
    <property type="entry name" value="RecG/Mfd"/>
</dbReference>
<dbReference type="PANTHER" id="PTHR47964:SF1">
    <property type="entry name" value="ATP-DEPENDENT DNA HELICASE HOMOLOG RECG, CHLOROPLASTIC"/>
    <property type="match status" value="1"/>
</dbReference>
<evidence type="ECO:0000256" key="4">
    <source>
        <dbReference type="ARBA" id="ARBA00022763"/>
    </source>
</evidence>
<comment type="function">
    <text evidence="13">Couples transcription and DNA repair by recognizing RNA polymerase (RNAP) stalled at DNA lesions. Mediates ATP-dependent release of RNAP and its truncated transcript from the DNA, and recruitment of nucleotide excision repair machinery to the damaged site.</text>
</comment>
<dbReference type="InterPro" id="IPR027417">
    <property type="entry name" value="P-loop_NTPase"/>
</dbReference>
<proteinExistence type="inferred from homology"/>
<evidence type="ECO:0000256" key="12">
    <source>
        <dbReference type="ARBA" id="ARBA00070128"/>
    </source>
</evidence>
<evidence type="ECO:0000256" key="2">
    <source>
        <dbReference type="ARBA" id="ARBA00022490"/>
    </source>
</evidence>
<accession>A0A9W6DGH3</accession>